<dbReference type="STRING" id="651561.BBI00_13260"/>
<feature type="compositionally biased region" description="Basic and acidic residues" evidence="1">
    <location>
        <begin position="156"/>
        <end position="169"/>
    </location>
</feature>
<evidence type="ECO:0000256" key="1">
    <source>
        <dbReference type="SAM" id="MobiDB-lite"/>
    </source>
</evidence>
<accession>A0A1B8ZUH1</accession>
<comment type="caution">
    <text evidence="2">The sequence shown here is derived from an EMBL/GenBank/DDBJ whole genome shotgun (WGS) entry which is preliminary data.</text>
</comment>
<protein>
    <submittedName>
        <fullName evidence="2">Uncharacterized protein</fullName>
    </submittedName>
</protein>
<gene>
    <name evidence="2" type="ORF">BBI00_13260</name>
</gene>
<dbReference type="AlphaFoldDB" id="A0A1B8ZUH1"/>
<evidence type="ECO:0000313" key="2">
    <source>
        <dbReference type="EMBL" id="OCA75243.1"/>
    </source>
</evidence>
<sequence>MYKTLFMKNLHIPEPCSENWESMSPKEKGRFCSVCNKCVIDFTQKNPLEIRQIIDEKRSTDVQVCGRFYDYQLNTSDVSKRIESRFLKYIPAGFRNSRMVLGIFSFLLFLTGCSKPKPEVYATTGVVVEIEEDSPTAHKSRIADNDSIGKIPRKNHTADKEKFKKEADE</sequence>
<evidence type="ECO:0000313" key="3">
    <source>
        <dbReference type="Proteomes" id="UP000093432"/>
    </source>
</evidence>
<reference evidence="3" key="1">
    <citation type="submission" date="2016-07" db="EMBL/GenBank/DDBJ databases">
        <authorList>
            <person name="Florea S."/>
            <person name="Webb J.S."/>
            <person name="Jaromczyk J."/>
            <person name="Schardl C.L."/>
        </authorList>
    </citation>
    <scope>NUCLEOTIDE SEQUENCE [LARGE SCALE GENOMIC DNA]</scope>
    <source>
        <strain evidence="3">CC-VM-7</strain>
    </source>
</reference>
<feature type="region of interest" description="Disordered" evidence="1">
    <location>
        <begin position="138"/>
        <end position="169"/>
    </location>
</feature>
<organism evidence="2 3">
    <name type="scientific">Chryseobacterium arthrosphaerae</name>
    <dbReference type="NCBI Taxonomy" id="651561"/>
    <lineage>
        <taxon>Bacteria</taxon>
        <taxon>Pseudomonadati</taxon>
        <taxon>Bacteroidota</taxon>
        <taxon>Flavobacteriia</taxon>
        <taxon>Flavobacteriales</taxon>
        <taxon>Weeksellaceae</taxon>
        <taxon>Chryseobacterium group</taxon>
        <taxon>Chryseobacterium</taxon>
    </lineage>
</organism>
<proteinExistence type="predicted"/>
<dbReference type="EMBL" id="MAYG01000001">
    <property type="protein sequence ID" value="OCA75243.1"/>
    <property type="molecule type" value="Genomic_DNA"/>
</dbReference>
<dbReference type="Proteomes" id="UP000093432">
    <property type="component" value="Unassembled WGS sequence"/>
</dbReference>
<name>A0A1B8ZUH1_9FLAO</name>